<comment type="caution">
    <text evidence="2">The sequence shown here is derived from an EMBL/GenBank/DDBJ whole genome shotgun (WGS) entry which is preliminary data.</text>
</comment>
<evidence type="ECO:0000313" key="2">
    <source>
        <dbReference type="EMBL" id="TNN70096.1"/>
    </source>
</evidence>
<sequence>MANEDDDEDEDKHIWLRVAITHHTIPGPPQLHWLCKRQEEQHQYPRVPGCPLTLYFLPHAICFSDTCRSNGLRVVSAVFAPAKHRSNQEMSCSSHICLPLCINLSRPSEQRGAMIALSQADIAVASKGGDAMQSGGCASIGGERSRPLRIGDSSDERRMI</sequence>
<dbReference type="AlphaFoldDB" id="A0A4Z2HW67"/>
<protein>
    <submittedName>
        <fullName evidence="2">Uncharacterized protein</fullName>
    </submittedName>
</protein>
<gene>
    <name evidence="2" type="ORF">EYF80_019772</name>
</gene>
<dbReference type="EMBL" id="SRLO01000168">
    <property type="protein sequence ID" value="TNN70096.1"/>
    <property type="molecule type" value="Genomic_DNA"/>
</dbReference>
<evidence type="ECO:0000313" key="3">
    <source>
        <dbReference type="Proteomes" id="UP000314294"/>
    </source>
</evidence>
<proteinExistence type="predicted"/>
<keyword evidence="3" id="KW-1185">Reference proteome</keyword>
<evidence type="ECO:0000256" key="1">
    <source>
        <dbReference type="SAM" id="MobiDB-lite"/>
    </source>
</evidence>
<feature type="region of interest" description="Disordered" evidence="1">
    <location>
        <begin position="135"/>
        <end position="160"/>
    </location>
</feature>
<organism evidence="2 3">
    <name type="scientific">Liparis tanakae</name>
    <name type="common">Tanaka's snailfish</name>
    <dbReference type="NCBI Taxonomy" id="230148"/>
    <lineage>
        <taxon>Eukaryota</taxon>
        <taxon>Metazoa</taxon>
        <taxon>Chordata</taxon>
        <taxon>Craniata</taxon>
        <taxon>Vertebrata</taxon>
        <taxon>Euteleostomi</taxon>
        <taxon>Actinopterygii</taxon>
        <taxon>Neopterygii</taxon>
        <taxon>Teleostei</taxon>
        <taxon>Neoteleostei</taxon>
        <taxon>Acanthomorphata</taxon>
        <taxon>Eupercaria</taxon>
        <taxon>Perciformes</taxon>
        <taxon>Cottioidei</taxon>
        <taxon>Cottales</taxon>
        <taxon>Liparidae</taxon>
        <taxon>Liparis</taxon>
    </lineage>
</organism>
<dbReference type="Proteomes" id="UP000314294">
    <property type="component" value="Unassembled WGS sequence"/>
</dbReference>
<name>A0A4Z2HW67_9TELE</name>
<reference evidence="2 3" key="1">
    <citation type="submission" date="2019-03" db="EMBL/GenBank/DDBJ databases">
        <title>First draft genome of Liparis tanakae, snailfish: a comprehensive survey of snailfish specific genes.</title>
        <authorList>
            <person name="Kim W."/>
            <person name="Song I."/>
            <person name="Jeong J.-H."/>
            <person name="Kim D."/>
            <person name="Kim S."/>
            <person name="Ryu S."/>
            <person name="Song J.Y."/>
            <person name="Lee S.K."/>
        </authorList>
    </citation>
    <scope>NUCLEOTIDE SEQUENCE [LARGE SCALE GENOMIC DNA]</scope>
    <source>
        <tissue evidence="2">Muscle</tissue>
    </source>
</reference>
<accession>A0A4Z2HW67</accession>